<comment type="caution">
    <text evidence="1">The sequence shown here is derived from an EMBL/GenBank/DDBJ whole genome shotgun (WGS) entry which is preliminary data.</text>
</comment>
<protein>
    <submittedName>
        <fullName evidence="1">Uncharacterized protein</fullName>
    </submittedName>
</protein>
<dbReference type="Proteomes" id="UP000324800">
    <property type="component" value="Unassembled WGS sequence"/>
</dbReference>
<reference evidence="1 2" key="1">
    <citation type="submission" date="2019-03" db="EMBL/GenBank/DDBJ databases">
        <title>Single cell metagenomics reveals metabolic interactions within the superorganism composed of flagellate Streblomastix strix and complex community of Bacteroidetes bacteria on its surface.</title>
        <authorList>
            <person name="Treitli S.C."/>
            <person name="Kolisko M."/>
            <person name="Husnik F."/>
            <person name="Keeling P."/>
            <person name="Hampl V."/>
        </authorList>
    </citation>
    <scope>NUCLEOTIDE SEQUENCE [LARGE SCALE GENOMIC DNA]</scope>
    <source>
        <strain evidence="1">ST1C</strain>
    </source>
</reference>
<gene>
    <name evidence="1" type="ORF">EZS28_006321</name>
</gene>
<dbReference type="AlphaFoldDB" id="A0A5J4WT61"/>
<accession>A0A5J4WT61</accession>
<dbReference type="EMBL" id="SNRW01001021">
    <property type="protein sequence ID" value="KAA6398148.1"/>
    <property type="molecule type" value="Genomic_DNA"/>
</dbReference>
<evidence type="ECO:0000313" key="2">
    <source>
        <dbReference type="Proteomes" id="UP000324800"/>
    </source>
</evidence>
<organism evidence="1 2">
    <name type="scientific">Streblomastix strix</name>
    <dbReference type="NCBI Taxonomy" id="222440"/>
    <lineage>
        <taxon>Eukaryota</taxon>
        <taxon>Metamonada</taxon>
        <taxon>Preaxostyla</taxon>
        <taxon>Oxymonadida</taxon>
        <taxon>Streblomastigidae</taxon>
        <taxon>Streblomastix</taxon>
    </lineage>
</organism>
<sequence>MPWDEQPFQDYQGLMDIERSVPQSIDAVRQKMGYAYNLKLLKRPPIRKQIQSDLPAFNQLQDQKSRRVGLWPSTDVDEKMKQLRYFVAGKLHRDIQKVIRLIHLQSAADWLKEKKLDKKGWTAASEDLDNDVSTLNDAVVRIVMKNYIQSLVIVRQLLKRNIGQCEMKINIQQNKIVKEQQ</sequence>
<name>A0A5J4WT61_9EUKA</name>
<proteinExistence type="predicted"/>
<evidence type="ECO:0000313" key="1">
    <source>
        <dbReference type="EMBL" id="KAA6398148.1"/>
    </source>
</evidence>